<dbReference type="AlphaFoldDB" id="A2GA87"/>
<dbReference type="GO" id="GO:0005634">
    <property type="term" value="C:nucleus"/>
    <property type="evidence" value="ECO:0000318"/>
    <property type="project" value="GO_Central"/>
</dbReference>
<evidence type="ECO:0000313" key="3">
    <source>
        <dbReference type="Proteomes" id="UP000001542"/>
    </source>
</evidence>
<dbReference type="InterPro" id="IPR016024">
    <property type="entry name" value="ARM-type_fold"/>
</dbReference>
<dbReference type="InterPro" id="IPR021133">
    <property type="entry name" value="HEAT_type_2"/>
</dbReference>
<dbReference type="GO" id="GO:0005737">
    <property type="term" value="C:cytoplasm"/>
    <property type="evidence" value="ECO:0000318"/>
    <property type="project" value="GO_Central"/>
</dbReference>
<dbReference type="GO" id="GO:0008139">
    <property type="term" value="F:nuclear localization sequence binding"/>
    <property type="evidence" value="ECO:0000318"/>
    <property type="project" value="GO_Central"/>
</dbReference>
<reference evidence="2" key="2">
    <citation type="journal article" date="2007" name="Science">
        <title>Draft genome sequence of the sexually transmitted pathogen Trichomonas vaginalis.</title>
        <authorList>
            <person name="Carlton J.M."/>
            <person name="Hirt R.P."/>
            <person name="Silva J.C."/>
            <person name="Delcher A.L."/>
            <person name="Schatz M."/>
            <person name="Zhao Q."/>
            <person name="Wortman J.R."/>
            <person name="Bidwell S.L."/>
            <person name="Alsmark U.C.M."/>
            <person name="Besteiro S."/>
            <person name="Sicheritz-Ponten T."/>
            <person name="Noel C.J."/>
            <person name="Dacks J.B."/>
            <person name="Foster P.G."/>
            <person name="Simillion C."/>
            <person name="Van de Peer Y."/>
            <person name="Miranda-Saavedra D."/>
            <person name="Barton G.J."/>
            <person name="Westrop G.D."/>
            <person name="Mueller S."/>
            <person name="Dessi D."/>
            <person name="Fiori P.L."/>
            <person name="Ren Q."/>
            <person name="Paulsen I."/>
            <person name="Zhang H."/>
            <person name="Bastida-Corcuera F.D."/>
            <person name="Simoes-Barbosa A."/>
            <person name="Brown M.T."/>
            <person name="Hayes R.D."/>
            <person name="Mukherjee M."/>
            <person name="Okumura C.Y."/>
            <person name="Schneider R."/>
            <person name="Smith A.J."/>
            <person name="Vanacova S."/>
            <person name="Villalvazo M."/>
            <person name="Haas B.J."/>
            <person name="Pertea M."/>
            <person name="Feldblyum T.V."/>
            <person name="Utterback T.R."/>
            <person name="Shu C.L."/>
            <person name="Osoegawa K."/>
            <person name="de Jong P.J."/>
            <person name="Hrdy I."/>
            <person name="Horvathova L."/>
            <person name="Zubacova Z."/>
            <person name="Dolezal P."/>
            <person name="Malik S.B."/>
            <person name="Logsdon J.M. Jr."/>
            <person name="Henze K."/>
            <person name="Gupta A."/>
            <person name="Wang C.C."/>
            <person name="Dunne R.L."/>
            <person name="Upcroft J.A."/>
            <person name="Upcroft P."/>
            <person name="White O."/>
            <person name="Salzberg S.L."/>
            <person name="Tang P."/>
            <person name="Chiu C.-H."/>
            <person name="Lee Y.-S."/>
            <person name="Embley T.M."/>
            <person name="Coombs G.H."/>
            <person name="Mottram J.C."/>
            <person name="Tachezy J."/>
            <person name="Fraser-Liggett C.M."/>
            <person name="Johnson P.J."/>
        </authorList>
    </citation>
    <scope>NUCLEOTIDE SEQUENCE [LARGE SCALE GENOMIC DNA]</scope>
    <source>
        <strain evidence="2">G3</strain>
    </source>
</reference>
<dbReference type="VEuPathDB" id="TrichDB:TVAGG3_0060760"/>
<dbReference type="InterPro" id="IPR011989">
    <property type="entry name" value="ARM-like"/>
</dbReference>
<organism evidence="2 3">
    <name type="scientific">Trichomonas vaginalis (strain ATCC PRA-98 / G3)</name>
    <dbReference type="NCBI Taxonomy" id="412133"/>
    <lineage>
        <taxon>Eukaryota</taxon>
        <taxon>Metamonada</taxon>
        <taxon>Parabasalia</taxon>
        <taxon>Trichomonadida</taxon>
        <taxon>Trichomonadidae</taxon>
        <taxon>Trichomonas</taxon>
    </lineage>
</organism>
<dbReference type="Pfam" id="PF13513">
    <property type="entry name" value="HEAT_EZ"/>
    <property type="match status" value="1"/>
</dbReference>
<feature type="repeat" description="HEAT" evidence="1">
    <location>
        <begin position="138"/>
        <end position="177"/>
    </location>
</feature>
<dbReference type="Gene3D" id="1.25.10.10">
    <property type="entry name" value="Leucine-rich Repeat Variant"/>
    <property type="match status" value="1"/>
</dbReference>
<gene>
    <name evidence="2" type="ORF">TVAG_512790</name>
</gene>
<protein>
    <recommendedName>
        <fullName evidence="4">Importin N-terminal domain-containing protein</fullName>
    </recommendedName>
</protein>
<dbReference type="KEGG" id="tva:4743576"/>
<dbReference type="EMBL" id="DS114785">
    <property type="protein sequence ID" value="EAX85933.1"/>
    <property type="molecule type" value="Genomic_DNA"/>
</dbReference>
<proteinExistence type="predicted"/>
<dbReference type="RefSeq" id="XP_001298863.1">
    <property type="nucleotide sequence ID" value="XM_001298862.1"/>
</dbReference>
<name>A2GA87_TRIV3</name>
<dbReference type="SUPFAM" id="SSF48371">
    <property type="entry name" value="ARM repeat"/>
    <property type="match status" value="2"/>
</dbReference>
<dbReference type="PROSITE" id="PS50077">
    <property type="entry name" value="HEAT_REPEAT"/>
    <property type="match status" value="1"/>
</dbReference>
<accession>A2GA87</accession>
<dbReference type="InParanoid" id="A2GA87"/>
<reference evidence="2" key="1">
    <citation type="submission" date="2006-10" db="EMBL/GenBank/DDBJ databases">
        <authorList>
            <person name="Amadeo P."/>
            <person name="Zhao Q."/>
            <person name="Wortman J."/>
            <person name="Fraser-Liggett C."/>
            <person name="Carlton J."/>
        </authorList>
    </citation>
    <scope>NUCLEOTIDE SEQUENCE</scope>
    <source>
        <strain evidence="2">G3</strain>
    </source>
</reference>
<dbReference type="GO" id="GO:0061608">
    <property type="term" value="F:nuclear import signal receptor activity"/>
    <property type="evidence" value="ECO:0000318"/>
    <property type="project" value="GO_Central"/>
</dbReference>
<dbReference type="GO" id="GO:0006606">
    <property type="term" value="P:protein import into nucleus"/>
    <property type="evidence" value="ECO:0000318"/>
    <property type="project" value="GO_Central"/>
</dbReference>
<keyword evidence="3" id="KW-1185">Reference proteome</keyword>
<dbReference type="Proteomes" id="UP000001542">
    <property type="component" value="Unassembled WGS sequence"/>
</dbReference>
<dbReference type="STRING" id="5722.A2GA87"/>
<sequence length="773" mass="88252">MGEIDDDIEWLEDINDRNPSAVSCDIFNDITAKISSTELLETIINYFIQQINNPTDWKIVYACLTAISCTSSCTLSYLIEDEDTDSSRESLIQFMTPIIEILNTDDVHPRIRYASFQVINNFCSIMPSFFPLALFDQLFPHLISYIAEEQNVLVRRAAIDALSSFIKNTSRETLSPLYPSIIETLLSLITDCNDNQCCEKLLFCLGLFIMGIGDTFDRLEDVTSVLQQIYEIAEDQHLKFTAITTFAMCLNKRSTSQEINQLSLDFLQILVDIRESLYENEDLERCHIAIILLIQSLATDVSVISDYLFENFLQTAKNEISIVVLHHCDNDIDVSCMKRIPSPTVGDKLFINESQVTDVVRSLKTLTVLVKIIDVNQSNYLNECANVSADILNRDIFIETMADHALSLLIQCFRTSENSDFKCQILTTVVEAFTSLPSSIIITPSFVNAIVITVSELISHAKEIEWGNEQEIEKLLISITQITERLFDALQKIVMKKKADNIDEIQIDLPISLFQICLSNIPSLYSEIIVFNFSKAIEYFETSLEAKLLTMFNDKLMSKTALEIWFTFVIKLSDINRISNIYDVIMPWIEEDNDYDLKQSIFVCLHNAFKLIKVDPQIFEKYYTMFIKLFEGESLMANVTVNDSALGAFCALVSSNLNYSNAEVDAEVLMNNLPIESIEDISETVYNLFLFFVANYPQWFLNEDNFPTTISHLVQAYECSSISEKSRNNVKLVFKKIMKSEKSVWLKDLYSEMTPLQQKCIKSILAAIAKPQR</sequence>
<dbReference type="VEuPathDB" id="TrichDB:TVAG_512790"/>
<dbReference type="SMR" id="A2GA87"/>
<evidence type="ECO:0000313" key="2">
    <source>
        <dbReference type="EMBL" id="EAX85933.1"/>
    </source>
</evidence>
<evidence type="ECO:0008006" key="4">
    <source>
        <dbReference type="Google" id="ProtNLM"/>
    </source>
</evidence>
<evidence type="ECO:0000256" key="1">
    <source>
        <dbReference type="PROSITE-ProRule" id="PRU00103"/>
    </source>
</evidence>